<dbReference type="SMART" id="SM00904">
    <property type="entry name" value="Flavokinase"/>
    <property type="match status" value="1"/>
</dbReference>
<dbReference type="Pfam" id="PF06574">
    <property type="entry name" value="FAD_syn"/>
    <property type="match status" value="2"/>
</dbReference>
<keyword evidence="11 22" id="KW-0548">Nucleotidyltransferase</keyword>
<protein>
    <recommendedName>
        <fullName evidence="7">Bifunctional riboflavin kinase/FMN adenylyltransferase</fullName>
        <ecNumber evidence="5">2.7.1.26</ecNumber>
        <ecNumber evidence="6">2.7.7.2</ecNumber>
    </recommendedName>
    <alternativeName>
        <fullName evidence="17">Riboflavin biosynthesis protein RibF</fullName>
    </alternativeName>
</protein>
<dbReference type="SUPFAM" id="SSF82114">
    <property type="entry name" value="Riboflavin kinase-like"/>
    <property type="match status" value="1"/>
</dbReference>
<comment type="catalytic activity">
    <reaction evidence="18">
        <text>riboflavin + ATP = FMN + ADP + H(+)</text>
        <dbReference type="Rhea" id="RHEA:14357"/>
        <dbReference type="ChEBI" id="CHEBI:15378"/>
        <dbReference type="ChEBI" id="CHEBI:30616"/>
        <dbReference type="ChEBI" id="CHEBI:57986"/>
        <dbReference type="ChEBI" id="CHEBI:58210"/>
        <dbReference type="ChEBI" id="CHEBI:456216"/>
        <dbReference type="EC" id="2.7.1.26"/>
    </reaction>
</comment>
<accession>A0A7Z0J3M3</accession>
<dbReference type="FunFam" id="2.40.30.30:FF:000003">
    <property type="entry name" value="Riboflavin biosynthesis protein"/>
    <property type="match status" value="1"/>
</dbReference>
<keyword evidence="23" id="KW-1185">Reference proteome</keyword>
<dbReference type="Gene3D" id="2.40.30.30">
    <property type="entry name" value="Riboflavin kinase-like"/>
    <property type="match status" value="1"/>
</dbReference>
<dbReference type="InterPro" id="IPR015865">
    <property type="entry name" value="Riboflavin_kinase_bac/euk"/>
</dbReference>
<evidence type="ECO:0000256" key="16">
    <source>
        <dbReference type="ARBA" id="ARBA00023268"/>
    </source>
</evidence>
<evidence type="ECO:0000256" key="14">
    <source>
        <dbReference type="ARBA" id="ARBA00022827"/>
    </source>
</evidence>
<dbReference type="InterPro" id="IPR015864">
    <property type="entry name" value="FAD_synthase"/>
</dbReference>
<evidence type="ECO:0000256" key="1">
    <source>
        <dbReference type="ARBA" id="ARBA00002121"/>
    </source>
</evidence>
<evidence type="ECO:0000256" key="12">
    <source>
        <dbReference type="ARBA" id="ARBA00022741"/>
    </source>
</evidence>
<dbReference type="InterPro" id="IPR023468">
    <property type="entry name" value="Riboflavin_kinase"/>
</dbReference>
<evidence type="ECO:0000256" key="13">
    <source>
        <dbReference type="ARBA" id="ARBA00022777"/>
    </source>
</evidence>
<keyword evidence="16" id="KW-0511">Multifunctional enzyme</keyword>
<keyword evidence="9" id="KW-0288">FMN</keyword>
<evidence type="ECO:0000256" key="9">
    <source>
        <dbReference type="ARBA" id="ARBA00022643"/>
    </source>
</evidence>
<comment type="pathway">
    <text evidence="2">Cofactor biosynthesis; FAD biosynthesis; FAD from FMN: step 1/1.</text>
</comment>
<evidence type="ECO:0000256" key="2">
    <source>
        <dbReference type="ARBA" id="ARBA00004726"/>
    </source>
</evidence>
<feature type="compositionally biased region" description="Polar residues" evidence="20">
    <location>
        <begin position="84"/>
        <end position="98"/>
    </location>
</feature>
<keyword evidence="15" id="KW-0067">ATP-binding</keyword>
<dbReference type="NCBIfam" id="NF004160">
    <property type="entry name" value="PRK05627.1-3"/>
    <property type="match status" value="1"/>
</dbReference>
<organism evidence="22 23">
    <name type="scientific">Nesterenkonia sandarakina</name>
    <dbReference type="NCBI Taxonomy" id="272918"/>
    <lineage>
        <taxon>Bacteria</taxon>
        <taxon>Bacillati</taxon>
        <taxon>Actinomycetota</taxon>
        <taxon>Actinomycetes</taxon>
        <taxon>Micrococcales</taxon>
        <taxon>Micrococcaceae</taxon>
        <taxon>Nesterenkonia</taxon>
    </lineage>
</organism>
<dbReference type="InterPro" id="IPR023465">
    <property type="entry name" value="Riboflavin_kinase_dom_sf"/>
</dbReference>
<reference evidence="22 23" key="1">
    <citation type="submission" date="2020-07" db="EMBL/GenBank/DDBJ databases">
        <title>Sequencing the genomes of 1000 actinobacteria strains.</title>
        <authorList>
            <person name="Klenk H.-P."/>
        </authorList>
    </citation>
    <scope>NUCLEOTIDE SEQUENCE [LARGE SCALE GENOMIC DNA]</scope>
    <source>
        <strain evidence="22 23">DSM 15664</strain>
    </source>
</reference>
<keyword evidence="8" id="KW-0285">Flavoprotein</keyword>
<dbReference type="Proteomes" id="UP000560069">
    <property type="component" value="Unassembled WGS sequence"/>
</dbReference>
<evidence type="ECO:0000256" key="19">
    <source>
        <dbReference type="ARBA" id="ARBA00049494"/>
    </source>
</evidence>
<feature type="domain" description="Riboflavin kinase" evidence="21">
    <location>
        <begin position="243"/>
        <end position="374"/>
    </location>
</feature>
<dbReference type="Pfam" id="PF01687">
    <property type="entry name" value="Flavokinase"/>
    <property type="match status" value="1"/>
</dbReference>
<evidence type="ECO:0000256" key="10">
    <source>
        <dbReference type="ARBA" id="ARBA00022679"/>
    </source>
</evidence>
<dbReference type="InterPro" id="IPR014729">
    <property type="entry name" value="Rossmann-like_a/b/a_fold"/>
</dbReference>
<dbReference type="SUPFAM" id="SSF52374">
    <property type="entry name" value="Nucleotidylyl transferase"/>
    <property type="match status" value="2"/>
</dbReference>
<evidence type="ECO:0000256" key="11">
    <source>
        <dbReference type="ARBA" id="ARBA00022695"/>
    </source>
</evidence>
<dbReference type="PANTHER" id="PTHR22749">
    <property type="entry name" value="RIBOFLAVIN KINASE/FMN ADENYLYLTRANSFERASE"/>
    <property type="match status" value="1"/>
</dbReference>
<dbReference type="EMBL" id="JACCFQ010000001">
    <property type="protein sequence ID" value="NYJ17136.1"/>
    <property type="molecule type" value="Genomic_DNA"/>
</dbReference>
<comment type="caution">
    <text evidence="22">The sequence shown here is derived from an EMBL/GenBank/DDBJ whole genome shotgun (WGS) entry which is preliminary data.</text>
</comment>
<gene>
    <name evidence="22" type="ORF">HNR11_001670</name>
</gene>
<evidence type="ECO:0000256" key="15">
    <source>
        <dbReference type="ARBA" id="ARBA00022840"/>
    </source>
</evidence>
<dbReference type="GO" id="GO:0003919">
    <property type="term" value="F:FMN adenylyltransferase activity"/>
    <property type="evidence" value="ECO:0007669"/>
    <property type="project" value="UniProtKB-EC"/>
</dbReference>
<comment type="catalytic activity">
    <reaction evidence="19">
        <text>FMN + ATP + H(+) = FAD + diphosphate</text>
        <dbReference type="Rhea" id="RHEA:17237"/>
        <dbReference type="ChEBI" id="CHEBI:15378"/>
        <dbReference type="ChEBI" id="CHEBI:30616"/>
        <dbReference type="ChEBI" id="CHEBI:33019"/>
        <dbReference type="ChEBI" id="CHEBI:57692"/>
        <dbReference type="ChEBI" id="CHEBI:58210"/>
        <dbReference type="EC" id="2.7.7.2"/>
    </reaction>
</comment>
<keyword evidence="14" id="KW-0274">FAD</keyword>
<feature type="compositionally biased region" description="Low complexity" evidence="20">
    <location>
        <begin position="71"/>
        <end position="83"/>
    </location>
</feature>
<sequence length="379" mass="40427">MSDRLSDVQFWNGLEEVPRGLGPTAVTIGNFDGVHLGHQQVLARLVAAAHGQAAADTGAETGAGAETGEQADDAAAAAPGAAPSRTQPPTHAQAHTQPRAQAVAITFDPHPLQVHRPEESPVMLTGTAEKLQRLAETGIDALLVLHYNLDLAGLTAEEFVKTYFVDTLHASVVVIGHDVRFGRGNSGNFETMVELGRRYGFTVLGVDDFALSGRSVAETERRCSSTWVREALEAGDVAAAAEVLGRPHAVRGEVVHGAARGRGLGFPTANLGGDSEGMIPADGVYAGWLVDAAGARWPAAISVGSNPTFHGVERVVESHVIDRPTEEVEDFDLYGQHVRVEFVQRLRGMVAYEGVPKLVEQMYQDVEQTREVLSRLPAE</sequence>
<feature type="region of interest" description="Disordered" evidence="20">
    <location>
        <begin position="71"/>
        <end position="98"/>
    </location>
</feature>
<dbReference type="GO" id="GO:0008531">
    <property type="term" value="F:riboflavin kinase activity"/>
    <property type="evidence" value="ECO:0007669"/>
    <property type="project" value="UniProtKB-EC"/>
</dbReference>
<keyword evidence="12" id="KW-0547">Nucleotide-binding</keyword>
<evidence type="ECO:0000256" key="6">
    <source>
        <dbReference type="ARBA" id="ARBA00012393"/>
    </source>
</evidence>
<evidence type="ECO:0000256" key="4">
    <source>
        <dbReference type="ARBA" id="ARBA00010214"/>
    </source>
</evidence>
<evidence type="ECO:0000256" key="7">
    <source>
        <dbReference type="ARBA" id="ARBA00018483"/>
    </source>
</evidence>
<dbReference type="Gene3D" id="3.40.50.620">
    <property type="entry name" value="HUPs"/>
    <property type="match status" value="1"/>
</dbReference>
<evidence type="ECO:0000256" key="17">
    <source>
        <dbReference type="ARBA" id="ARBA00032176"/>
    </source>
</evidence>
<dbReference type="GO" id="GO:0009231">
    <property type="term" value="P:riboflavin biosynthetic process"/>
    <property type="evidence" value="ECO:0007669"/>
    <property type="project" value="InterPro"/>
</dbReference>
<evidence type="ECO:0000256" key="3">
    <source>
        <dbReference type="ARBA" id="ARBA00005201"/>
    </source>
</evidence>
<evidence type="ECO:0000313" key="22">
    <source>
        <dbReference type="EMBL" id="NYJ17136.1"/>
    </source>
</evidence>
<dbReference type="AlphaFoldDB" id="A0A7Z0J3M3"/>
<name>A0A7Z0J3M3_9MICC</name>
<evidence type="ECO:0000259" key="21">
    <source>
        <dbReference type="SMART" id="SM00904"/>
    </source>
</evidence>
<dbReference type="UniPathway" id="UPA00277">
    <property type="reaction ID" value="UER00407"/>
</dbReference>
<evidence type="ECO:0000256" key="8">
    <source>
        <dbReference type="ARBA" id="ARBA00022630"/>
    </source>
</evidence>
<comment type="pathway">
    <text evidence="3">Cofactor biosynthesis; FMN biosynthesis; FMN from riboflavin (ATP route): step 1/1.</text>
</comment>
<evidence type="ECO:0000256" key="18">
    <source>
        <dbReference type="ARBA" id="ARBA00047880"/>
    </source>
</evidence>
<keyword evidence="10 22" id="KW-0808">Transferase</keyword>
<dbReference type="GO" id="GO:0005524">
    <property type="term" value="F:ATP binding"/>
    <property type="evidence" value="ECO:0007669"/>
    <property type="project" value="UniProtKB-KW"/>
</dbReference>
<dbReference type="EC" id="2.7.1.26" evidence="5"/>
<evidence type="ECO:0000313" key="23">
    <source>
        <dbReference type="Proteomes" id="UP000560069"/>
    </source>
</evidence>
<dbReference type="GO" id="GO:0009398">
    <property type="term" value="P:FMN biosynthetic process"/>
    <property type="evidence" value="ECO:0007669"/>
    <property type="project" value="TreeGrafter"/>
</dbReference>
<evidence type="ECO:0000256" key="5">
    <source>
        <dbReference type="ARBA" id="ARBA00012105"/>
    </source>
</evidence>
<dbReference type="RefSeq" id="WP_179441919.1">
    <property type="nucleotide sequence ID" value="NZ_BAAALK010000002.1"/>
</dbReference>
<dbReference type="GO" id="GO:0006747">
    <property type="term" value="P:FAD biosynthetic process"/>
    <property type="evidence" value="ECO:0007669"/>
    <property type="project" value="UniProtKB-UniPathway"/>
</dbReference>
<proteinExistence type="inferred from homology"/>
<dbReference type="EC" id="2.7.7.2" evidence="6"/>
<evidence type="ECO:0000256" key="20">
    <source>
        <dbReference type="SAM" id="MobiDB-lite"/>
    </source>
</evidence>
<comment type="similarity">
    <text evidence="4">Belongs to the RibF family.</text>
</comment>
<dbReference type="PANTHER" id="PTHR22749:SF6">
    <property type="entry name" value="RIBOFLAVIN KINASE"/>
    <property type="match status" value="1"/>
</dbReference>
<keyword evidence="13 22" id="KW-0418">Kinase</keyword>
<dbReference type="CDD" id="cd02064">
    <property type="entry name" value="FAD_synthetase_N"/>
    <property type="match status" value="1"/>
</dbReference>
<comment type="function">
    <text evidence="1">Catalyzes the phosphorylation of riboflavin to FMN followed by the adenylation of FMN to FAD.</text>
</comment>